<sequence>MRIEMAYAGARSYTDYEEDTDDDGDTTDSMTEERESASHLDANIHLTPDLTPSCAENDTIGKHSLDLHGGRLIMSRLPPELSAPKSPAQSSSPQFQPSRSNSFMSRRNTITPIAPLRGQAADSPDASFPNEDSMPINEDRGEALIRQRIRERKRDKRMKQRDTSDTDASRSLIYDNTEKHQSQSVSNPPMSASFRDSGKSIHGHAHFDDAKRMSMDEQAVSDNDPTPQALSDLNGVEAQGSTLGDFDENQDDQNGDELDYTVKDRQDAINIEHPFGLPIWKPALYKKSRSIQRTADKALKCTPGLQTRNSAALGNILWLVFVGIWISCLCFFCSALLYCVPRGGAMYGHKLYGLGTYILWPFGNYVEVECSHASGHRHGPCRLPAVHEHEVKDEEDENLEHVDTPYPGTETDPLVHPGSSALYGGVQNDEEDGQLSEDERISRELKLYHYVFDKHGNDVGASKRIGGILAYALVYGLVIFPALGIVCLLCWALVVTIPMAKLTWTLIKNLASQPLALHFRSPFQIDTRILKVKDSDQAQFQHVLHPGHMAPLLKRKHRKKGTSKRRSVILVCLYEAMGKEYFKYTVGGVNIMFVNTIPLIFLTQIMFYAIRPYAMSHNITSGVWAMLSNDSIIFIMSLASVLPLSYFIGMAVASISTQSSIGMGAVINATFGSIIELILYSIALTEAKASLVEGSIIGSILAGVLLMPGLSMCSGATRRKEQTFNSRSAGVTSTMLIMAIIGILTPTMFYQIYGKFELVCTGCPDDASNAEDRFRCDKCSYEHISPLDDSFFQTNVKGLIYSCAAILLLAYAIGLWFSLRTHASHIWNSTPNAIHSEHLPPPLHRASVYKRLFPKNYEPRLPLHHQNEAGPSTRDVDSQASSTSATPSVHNESTSSHTQKQNKSKPQEDMLLDAAARMYQYLFNRHKSGQPYETIAEEQEGQEGGQGGHDAPSWSRSVSLSVLLGCTVMYAIIAEIIVDLVDVVIEGSGLSPKFIGVTLFALVPNTTEFMNAMSFAINGNIALSLEIGSAYALQVCLIQIPVLVGFSAFYNSSYAKSGIDMAARSFTLIFPRWDVIAIILSVFLLTYTYNEARSNYHRGSILILAYLVFIAGFFFAPAIDLDDPTQQPQTRVFTV</sequence>
<dbReference type="FunFam" id="1.20.1420.30:FF:000014">
    <property type="entry name" value="Cation/H+ exchanger protein 2"/>
    <property type="match status" value="1"/>
</dbReference>
<feature type="domain" description="Sodium/calcium exchanger membrane region" evidence="11">
    <location>
        <begin position="959"/>
        <end position="1114"/>
    </location>
</feature>
<evidence type="ECO:0000313" key="14">
    <source>
        <dbReference type="Proteomes" id="UP001217582"/>
    </source>
</evidence>
<evidence type="ECO:0000256" key="2">
    <source>
        <dbReference type="ARBA" id="ARBA00008170"/>
    </source>
</evidence>
<evidence type="ECO:0000256" key="3">
    <source>
        <dbReference type="ARBA" id="ARBA00022448"/>
    </source>
</evidence>
<feature type="compositionally biased region" description="Acidic residues" evidence="9">
    <location>
        <begin position="15"/>
        <end position="26"/>
    </location>
</feature>
<dbReference type="PANTHER" id="PTHR31503">
    <property type="entry name" value="VACUOLAR CALCIUM ION TRANSPORTER"/>
    <property type="match status" value="1"/>
</dbReference>
<feature type="region of interest" description="Disordered" evidence="9">
    <location>
        <begin position="1"/>
        <end position="41"/>
    </location>
</feature>
<keyword evidence="4" id="KW-0597">Phosphoprotein</keyword>
<keyword evidence="3" id="KW-0813">Transport</keyword>
<name>A0AAJ5YZQ0_9BASI</name>
<dbReference type="GO" id="GO:0015369">
    <property type="term" value="F:calcium:proton antiporter activity"/>
    <property type="evidence" value="ECO:0007669"/>
    <property type="project" value="TreeGrafter"/>
</dbReference>
<reference evidence="13 14" key="1">
    <citation type="submission" date="2023-03" db="EMBL/GenBank/DDBJ databases">
        <title>Mating type loci evolution in Malassezia.</title>
        <authorList>
            <person name="Coelho M.A."/>
        </authorList>
    </citation>
    <scope>NUCLEOTIDE SEQUENCE [LARGE SCALE GENOMIC DNA]</scope>
    <source>
        <strain evidence="13 14">CBS 13387</strain>
    </source>
</reference>
<dbReference type="InterPro" id="IPR044880">
    <property type="entry name" value="NCX_ion-bd_dom_sf"/>
</dbReference>
<keyword evidence="14" id="KW-1185">Reference proteome</keyword>
<dbReference type="InterPro" id="IPR004837">
    <property type="entry name" value="NaCa_Exmemb"/>
</dbReference>
<feature type="compositionally biased region" description="Acidic residues" evidence="9">
    <location>
        <begin position="245"/>
        <end position="257"/>
    </location>
</feature>
<dbReference type="GO" id="GO:0006874">
    <property type="term" value="P:intracellular calcium ion homeostasis"/>
    <property type="evidence" value="ECO:0007669"/>
    <property type="project" value="TreeGrafter"/>
</dbReference>
<feature type="transmembrane region" description="Helical" evidence="10">
    <location>
        <begin position="1070"/>
        <end position="1089"/>
    </location>
</feature>
<feature type="compositionally biased region" description="Basic residues" evidence="9">
    <location>
        <begin position="147"/>
        <end position="159"/>
    </location>
</feature>
<keyword evidence="7" id="KW-0406">Ion transport</keyword>
<dbReference type="Gene3D" id="1.20.1420.30">
    <property type="entry name" value="NCX, central ion-binding region"/>
    <property type="match status" value="2"/>
</dbReference>
<dbReference type="AlphaFoldDB" id="A0AAJ5YZQ0"/>
<evidence type="ECO:0000259" key="12">
    <source>
        <dbReference type="Pfam" id="PF03733"/>
    </source>
</evidence>
<feature type="region of interest" description="Disordered" evidence="9">
    <location>
        <begin position="238"/>
        <end position="257"/>
    </location>
</feature>
<feature type="transmembrane region" description="Helical" evidence="10">
    <location>
        <begin position="1029"/>
        <end position="1050"/>
    </location>
</feature>
<dbReference type="Pfam" id="PF03733">
    <property type="entry name" value="YccF"/>
    <property type="match status" value="1"/>
</dbReference>
<evidence type="ECO:0000256" key="6">
    <source>
        <dbReference type="ARBA" id="ARBA00022989"/>
    </source>
</evidence>
<feature type="region of interest" description="Disordered" evidence="9">
    <location>
        <begin position="861"/>
        <end position="907"/>
    </location>
</feature>
<feature type="transmembrane region" description="Helical" evidence="10">
    <location>
        <begin position="696"/>
        <end position="717"/>
    </location>
</feature>
<evidence type="ECO:0000256" key="1">
    <source>
        <dbReference type="ARBA" id="ARBA00004127"/>
    </source>
</evidence>
<gene>
    <name evidence="13" type="ORF">MARU1_001987</name>
</gene>
<evidence type="ECO:0000256" key="4">
    <source>
        <dbReference type="ARBA" id="ARBA00022553"/>
    </source>
</evidence>
<comment type="subcellular location">
    <subcellularLocation>
        <location evidence="1">Endomembrane system</location>
        <topology evidence="1">Multi-pass membrane protein</topology>
    </subcellularLocation>
</comment>
<feature type="compositionally biased region" description="Low complexity" evidence="9">
    <location>
        <begin position="82"/>
        <end position="102"/>
    </location>
</feature>
<dbReference type="InterPro" id="IPR005185">
    <property type="entry name" value="YccF"/>
</dbReference>
<dbReference type="GO" id="GO:0012505">
    <property type="term" value="C:endomembrane system"/>
    <property type="evidence" value="ECO:0007669"/>
    <property type="project" value="UniProtKB-SubCell"/>
</dbReference>
<feature type="transmembrane region" description="Helical" evidence="10">
    <location>
        <begin position="316"/>
        <end position="340"/>
    </location>
</feature>
<protein>
    <submittedName>
        <fullName evidence="13">Uncharacterized protein</fullName>
    </submittedName>
</protein>
<evidence type="ECO:0000313" key="13">
    <source>
        <dbReference type="EMBL" id="WFD15957.1"/>
    </source>
</evidence>
<evidence type="ECO:0000256" key="5">
    <source>
        <dbReference type="ARBA" id="ARBA00022692"/>
    </source>
</evidence>
<feature type="transmembrane region" description="Helical" evidence="10">
    <location>
        <begin position="799"/>
        <end position="819"/>
    </location>
</feature>
<evidence type="ECO:0000256" key="7">
    <source>
        <dbReference type="ARBA" id="ARBA00023065"/>
    </source>
</evidence>
<dbReference type="Pfam" id="PF01699">
    <property type="entry name" value="Na_Ca_ex"/>
    <property type="match status" value="2"/>
</dbReference>
<dbReference type="GO" id="GO:0005774">
    <property type="term" value="C:vacuolar membrane"/>
    <property type="evidence" value="ECO:0007669"/>
    <property type="project" value="UniProtKB-ARBA"/>
</dbReference>
<feature type="transmembrane region" description="Helical" evidence="10">
    <location>
        <begin position="665"/>
        <end position="684"/>
    </location>
</feature>
<feature type="transmembrane region" description="Helical" evidence="10">
    <location>
        <begin position="958"/>
        <end position="978"/>
    </location>
</feature>
<evidence type="ECO:0000256" key="8">
    <source>
        <dbReference type="ARBA" id="ARBA00023136"/>
    </source>
</evidence>
<feature type="region of interest" description="Disordered" evidence="9">
    <location>
        <begin position="77"/>
        <end position="203"/>
    </location>
</feature>
<evidence type="ECO:0000256" key="9">
    <source>
        <dbReference type="SAM" id="MobiDB-lite"/>
    </source>
</evidence>
<feature type="domain" description="Inner membrane component" evidence="12">
    <location>
        <begin position="313"/>
        <end position="364"/>
    </location>
</feature>
<dbReference type="Proteomes" id="UP001217582">
    <property type="component" value="Chromosome 3"/>
</dbReference>
<feature type="transmembrane region" description="Helical" evidence="10">
    <location>
        <begin position="1101"/>
        <end position="1119"/>
    </location>
</feature>
<accession>A0AAJ5YZQ0</accession>
<keyword evidence="5 10" id="KW-0812">Transmembrane</keyword>
<keyword evidence="6 10" id="KW-1133">Transmembrane helix</keyword>
<dbReference type="PANTHER" id="PTHR31503:SF10">
    <property type="entry name" value="VNX1 PROTEIN"/>
    <property type="match status" value="1"/>
</dbReference>
<feature type="transmembrane region" description="Helical" evidence="10">
    <location>
        <begin position="729"/>
        <end position="749"/>
    </location>
</feature>
<feature type="domain" description="Sodium/calcium exchanger membrane region" evidence="11">
    <location>
        <begin position="632"/>
        <end position="747"/>
    </location>
</feature>
<organism evidence="13 14">
    <name type="scientific">Malassezia arunalokei</name>
    <dbReference type="NCBI Taxonomy" id="1514897"/>
    <lineage>
        <taxon>Eukaryota</taxon>
        <taxon>Fungi</taxon>
        <taxon>Dikarya</taxon>
        <taxon>Basidiomycota</taxon>
        <taxon>Ustilaginomycotina</taxon>
        <taxon>Malasseziomycetes</taxon>
        <taxon>Malasseziales</taxon>
        <taxon>Malasseziaceae</taxon>
        <taxon>Malassezia</taxon>
    </lineage>
</organism>
<feature type="compositionally biased region" description="Polar residues" evidence="9">
    <location>
        <begin position="878"/>
        <end position="901"/>
    </location>
</feature>
<proteinExistence type="inferred from homology"/>
<keyword evidence="8 10" id="KW-0472">Membrane</keyword>
<comment type="similarity">
    <text evidence="2">Belongs to the Ca(2+):cation antiporter (CaCA) (TC 2.A.19) family.</text>
</comment>
<feature type="transmembrane region" description="Helical" evidence="10">
    <location>
        <begin position="589"/>
        <end position="611"/>
    </location>
</feature>
<feature type="transmembrane region" description="Helical" evidence="10">
    <location>
        <begin position="994"/>
        <end position="1017"/>
    </location>
</feature>
<dbReference type="InterPro" id="IPR004713">
    <property type="entry name" value="CaH_exchang"/>
</dbReference>
<evidence type="ECO:0000256" key="10">
    <source>
        <dbReference type="SAM" id="Phobius"/>
    </source>
</evidence>
<feature type="transmembrane region" description="Helical" evidence="10">
    <location>
        <begin position="468"/>
        <end position="494"/>
    </location>
</feature>
<evidence type="ECO:0000259" key="11">
    <source>
        <dbReference type="Pfam" id="PF01699"/>
    </source>
</evidence>
<dbReference type="EMBL" id="CP119918">
    <property type="protein sequence ID" value="WFD15957.1"/>
    <property type="molecule type" value="Genomic_DNA"/>
</dbReference>
<feature type="transmembrane region" description="Helical" evidence="10">
    <location>
        <begin position="631"/>
        <end position="653"/>
    </location>
</feature>